<dbReference type="Proteomes" id="UP000712570">
    <property type="component" value="Unassembled WGS sequence"/>
</dbReference>
<dbReference type="SUPFAM" id="SSF53335">
    <property type="entry name" value="S-adenosyl-L-methionine-dependent methyltransferases"/>
    <property type="match status" value="1"/>
</dbReference>
<dbReference type="NCBIfam" id="TIGR00095">
    <property type="entry name" value="16S rRNA (guanine(966)-N(2))-methyltransferase RsmD"/>
    <property type="match status" value="1"/>
</dbReference>
<keyword evidence="1 3" id="KW-0489">Methyltransferase</keyword>
<dbReference type="InterPro" id="IPR002052">
    <property type="entry name" value="DNA_methylase_N6_adenine_CS"/>
</dbReference>
<dbReference type="PROSITE" id="PS00092">
    <property type="entry name" value="N6_MTASE"/>
    <property type="match status" value="1"/>
</dbReference>
<comment type="caution">
    <text evidence="3">The sequence shown here is derived from an EMBL/GenBank/DDBJ whole genome shotgun (WGS) entry which is preliminary data.</text>
</comment>
<keyword evidence="4" id="KW-1185">Reference proteome</keyword>
<organism evidence="3 4">
    <name type="scientific">Iodobacter violaceini</name>
    <dbReference type="NCBI Taxonomy" id="3044271"/>
    <lineage>
        <taxon>Bacteria</taxon>
        <taxon>Pseudomonadati</taxon>
        <taxon>Pseudomonadota</taxon>
        <taxon>Betaproteobacteria</taxon>
        <taxon>Neisseriales</taxon>
        <taxon>Chitinibacteraceae</taxon>
        <taxon>Iodobacter</taxon>
    </lineage>
</organism>
<evidence type="ECO:0000256" key="1">
    <source>
        <dbReference type="ARBA" id="ARBA00022603"/>
    </source>
</evidence>
<dbReference type="InterPro" id="IPR029063">
    <property type="entry name" value="SAM-dependent_MTases_sf"/>
</dbReference>
<dbReference type="Gene3D" id="3.40.50.150">
    <property type="entry name" value="Vaccinia Virus protein VP39"/>
    <property type="match status" value="1"/>
</dbReference>
<dbReference type="EC" id="2.1.1.171" evidence="3"/>
<dbReference type="RefSeq" id="WP_166829070.1">
    <property type="nucleotide sequence ID" value="NZ_JAAOLX010000010.1"/>
</dbReference>
<dbReference type="CDD" id="cd02440">
    <property type="entry name" value="AdoMet_MTases"/>
    <property type="match status" value="1"/>
</dbReference>
<dbReference type="PIRSF" id="PIRSF004553">
    <property type="entry name" value="CHP00095"/>
    <property type="match status" value="1"/>
</dbReference>
<evidence type="ECO:0000313" key="3">
    <source>
        <dbReference type="EMBL" id="NHQ87930.1"/>
    </source>
</evidence>
<gene>
    <name evidence="3" type="primary">rsmD</name>
    <name evidence="3" type="ORF">HA050_17615</name>
</gene>
<dbReference type="GO" id="GO:0052913">
    <property type="term" value="F:16S rRNA (guanine(966)-N(2))-methyltransferase activity"/>
    <property type="evidence" value="ECO:0007669"/>
    <property type="project" value="UniProtKB-EC"/>
</dbReference>
<dbReference type="InterPro" id="IPR004398">
    <property type="entry name" value="RNA_MeTrfase_RsmD"/>
</dbReference>
<dbReference type="EMBL" id="JAAOLX010000010">
    <property type="protein sequence ID" value="NHQ87930.1"/>
    <property type="molecule type" value="Genomic_DNA"/>
</dbReference>
<reference evidence="3 4" key="1">
    <citation type="submission" date="2020-03" db="EMBL/GenBank/DDBJ databases">
        <title>Draft genome sequence of environmentally isolated violet-colored cultures.</title>
        <authorList>
            <person name="Wilson H.S."/>
        </authorList>
    </citation>
    <scope>NUCLEOTIDE SEQUENCE [LARGE SCALE GENOMIC DNA]</scope>
    <source>
        <strain evidence="3 4">HSC-16F04</strain>
    </source>
</reference>
<evidence type="ECO:0000313" key="4">
    <source>
        <dbReference type="Proteomes" id="UP000712570"/>
    </source>
</evidence>
<dbReference type="PANTHER" id="PTHR43542:SF1">
    <property type="entry name" value="METHYLTRANSFERASE"/>
    <property type="match status" value="1"/>
</dbReference>
<protein>
    <submittedName>
        <fullName evidence="3">16S rRNA (Guanine(966)-N(2))-methyltransferase RsmD</fullName>
        <ecNumber evidence="3">2.1.1.171</ecNumber>
    </submittedName>
</protein>
<evidence type="ECO:0000256" key="2">
    <source>
        <dbReference type="ARBA" id="ARBA00022679"/>
    </source>
</evidence>
<keyword evidence="2 3" id="KW-0808">Transferase</keyword>
<dbReference type="Pfam" id="PF03602">
    <property type="entry name" value="Cons_hypoth95"/>
    <property type="match status" value="1"/>
</dbReference>
<name>A0ABX0KZU5_9NEIS</name>
<dbReference type="PANTHER" id="PTHR43542">
    <property type="entry name" value="METHYLTRANSFERASE"/>
    <property type="match status" value="1"/>
</dbReference>
<proteinExistence type="predicted"/>
<accession>A0ABX0KZU5</accession>
<sequence length="187" mass="20766">MAAQFKNQVRIIGGDYKRRLLKFPDAEGLRPTPDRVRETLFNWLGQECTNLTCLDLFSGSGALGFEAASRNAKRVVMVERAKNVAASLKDNQALLGAANIEVIWGDALRFLDSTAERFDVVFLDPPFASDFLAQVLPKLPRILNEGAVIYAETANWPDRDGWEIVKEGRAGQVKYALLRAVVQPQTS</sequence>